<comment type="caution">
    <text evidence="7">The sequence shown here is derived from an EMBL/GenBank/DDBJ whole genome shotgun (WGS) entry which is preliminary data.</text>
</comment>
<dbReference type="GO" id="GO:0003700">
    <property type="term" value="F:DNA-binding transcription factor activity"/>
    <property type="evidence" value="ECO:0007669"/>
    <property type="project" value="TreeGrafter"/>
</dbReference>
<evidence type="ECO:0000256" key="1">
    <source>
        <dbReference type="ARBA" id="ARBA00007247"/>
    </source>
</evidence>
<organism evidence="7 8">
    <name type="scientific">Mortierella isabellina</name>
    <name type="common">Filamentous fungus</name>
    <name type="synonym">Umbelopsis isabellina</name>
    <dbReference type="NCBI Taxonomy" id="91625"/>
    <lineage>
        <taxon>Eukaryota</taxon>
        <taxon>Fungi</taxon>
        <taxon>Fungi incertae sedis</taxon>
        <taxon>Mucoromycota</taxon>
        <taxon>Mucoromycotina</taxon>
        <taxon>Umbelopsidomycetes</taxon>
        <taxon>Umbelopsidales</taxon>
        <taxon>Umbelopsidaceae</taxon>
        <taxon>Umbelopsis</taxon>
    </lineage>
</organism>
<feature type="compositionally biased region" description="Polar residues" evidence="5">
    <location>
        <begin position="144"/>
        <end position="153"/>
    </location>
</feature>
<evidence type="ECO:0000256" key="2">
    <source>
        <dbReference type="ARBA" id="ARBA00023015"/>
    </source>
</evidence>
<dbReference type="Pfam" id="PF04383">
    <property type="entry name" value="KilA-N"/>
    <property type="match status" value="1"/>
</dbReference>
<dbReference type="Gene3D" id="3.10.260.10">
    <property type="entry name" value="Transcription regulator HTH, APSES-type DNA-binding domain"/>
    <property type="match status" value="1"/>
</dbReference>
<keyword evidence="2" id="KW-0805">Transcription regulation</keyword>
<keyword evidence="8" id="KW-1185">Reference proteome</keyword>
<feature type="domain" description="HTH APSES-type" evidence="6">
    <location>
        <begin position="191"/>
        <end position="302"/>
    </location>
</feature>
<dbReference type="PRINTS" id="PR01217">
    <property type="entry name" value="PRICHEXTENSN"/>
</dbReference>
<feature type="region of interest" description="Disordered" evidence="5">
    <location>
        <begin position="301"/>
        <end position="347"/>
    </location>
</feature>
<dbReference type="PANTHER" id="PTHR47792:SF1">
    <property type="entry name" value="PROTEIN SOK2-RELATED"/>
    <property type="match status" value="1"/>
</dbReference>
<dbReference type="InterPro" id="IPR003163">
    <property type="entry name" value="Tscrpt_reg_HTH_APSES-type"/>
</dbReference>
<protein>
    <recommendedName>
        <fullName evidence="6">HTH APSES-type domain-containing protein</fullName>
    </recommendedName>
</protein>
<dbReference type="InterPro" id="IPR018004">
    <property type="entry name" value="KilA/APSES_HTH"/>
</dbReference>
<feature type="compositionally biased region" description="Low complexity" evidence="5">
    <location>
        <begin position="12"/>
        <end position="23"/>
    </location>
</feature>
<evidence type="ECO:0000313" key="7">
    <source>
        <dbReference type="EMBL" id="KAG2185876.1"/>
    </source>
</evidence>
<keyword evidence="3" id="KW-0238">DNA-binding</keyword>
<reference evidence="7" key="1">
    <citation type="submission" date="2020-12" db="EMBL/GenBank/DDBJ databases">
        <title>Metabolic potential, ecology and presence of endohyphal bacteria is reflected in genomic diversity of Mucoromycotina.</title>
        <authorList>
            <person name="Muszewska A."/>
            <person name="Okrasinska A."/>
            <person name="Steczkiewicz K."/>
            <person name="Drgas O."/>
            <person name="Orlowska M."/>
            <person name="Perlinska-Lenart U."/>
            <person name="Aleksandrzak-Piekarczyk T."/>
            <person name="Szatraj K."/>
            <person name="Zielenkiewicz U."/>
            <person name="Pilsyk S."/>
            <person name="Malc E."/>
            <person name="Mieczkowski P."/>
            <person name="Kruszewska J.S."/>
            <person name="Biernat P."/>
            <person name="Pawlowska J."/>
        </authorList>
    </citation>
    <scope>NUCLEOTIDE SEQUENCE</scope>
    <source>
        <strain evidence="7">WA0000067209</strain>
    </source>
</reference>
<keyword evidence="4" id="KW-0804">Transcription</keyword>
<dbReference type="AlphaFoldDB" id="A0A8H7Q4X0"/>
<dbReference type="PROSITE" id="PS51299">
    <property type="entry name" value="HTH_APSES"/>
    <property type="match status" value="1"/>
</dbReference>
<dbReference type="SUPFAM" id="SSF54616">
    <property type="entry name" value="DNA-binding domain of Mlu1-box binding protein MBP1"/>
    <property type="match status" value="1"/>
</dbReference>
<name>A0A8H7Q4X0_MORIS</name>
<dbReference type="InterPro" id="IPR036887">
    <property type="entry name" value="HTH_APSES_sf"/>
</dbReference>
<accession>A0A8H7Q4X0</accession>
<dbReference type="Proteomes" id="UP000654370">
    <property type="component" value="Unassembled WGS sequence"/>
</dbReference>
<dbReference type="InterPro" id="IPR029790">
    <property type="entry name" value="EFG1/Phd1/StuA"/>
</dbReference>
<feature type="compositionally biased region" description="Polar residues" evidence="5">
    <location>
        <begin position="1"/>
        <end position="11"/>
    </location>
</feature>
<proteinExistence type="inferred from homology"/>
<evidence type="ECO:0000256" key="5">
    <source>
        <dbReference type="SAM" id="MobiDB-lite"/>
    </source>
</evidence>
<evidence type="ECO:0000256" key="4">
    <source>
        <dbReference type="ARBA" id="ARBA00023163"/>
    </source>
</evidence>
<gene>
    <name evidence="7" type="ORF">INT43_002314</name>
</gene>
<feature type="compositionally biased region" description="Polar residues" evidence="5">
    <location>
        <begin position="89"/>
        <end position="113"/>
    </location>
</feature>
<feature type="region of interest" description="Disordered" evidence="5">
    <location>
        <begin position="1"/>
        <end position="185"/>
    </location>
</feature>
<feature type="compositionally biased region" description="Pro residues" evidence="5">
    <location>
        <begin position="114"/>
        <end position="126"/>
    </location>
</feature>
<feature type="non-terminal residue" evidence="7">
    <location>
        <position position="1"/>
    </location>
</feature>
<dbReference type="GO" id="GO:0005634">
    <property type="term" value="C:nucleus"/>
    <property type="evidence" value="ECO:0007669"/>
    <property type="project" value="TreeGrafter"/>
</dbReference>
<sequence length="398" mass="44017">MENLVYSNSTYSPPLQQPSPQFQNKFDYMPPISSNVKPSPLSHAYGYSNAPPSSVDPHHQPVPQQAMYGQHHSAPGNIMTPSPTPPSMNQPTFSAAPWPSSTYSDMQFNNPSYFQPPPRTPNPPSTPNLSQEPSNMMYMPSYDPSFQQPNNTIAFPATTPPLPTPQSNRAQESPHPMYRSNPTQLTYSRPKLSTTIWEDEGTVCYQVDAKGICVARRQDNDMVNGTKLLNVAGMSRGKRDGILKNEKGRVVVKVGAMHLKGVWVTFSRAKALAAQYKISDVLYPLFVNDPSIFLYSNASTVPSTPRPTYGSGRQTPQRSMSSNTSITWQSNSSNENDQGFDTSFQNASQPSVQTNILSADNPPDSSYMLDYSRTQFIPGIVPSYNGVSDYYTQDDENA</sequence>
<dbReference type="EMBL" id="JAEPQZ010000001">
    <property type="protein sequence ID" value="KAG2185876.1"/>
    <property type="molecule type" value="Genomic_DNA"/>
</dbReference>
<feature type="compositionally biased region" description="Polar residues" evidence="5">
    <location>
        <begin position="311"/>
        <end position="347"/>
    </location>
</feature>
<dbReference type="GO" id="GO:0045944">
    <property type="term" value="P:positive regulation of transcription by RNA polymerase II"/>
    <property type="evidence" value="ECO:0007669"/>
    <property type="project" value="TreeGrafter"/>
</dbReference>
<dbReference type="GO" id="GO:0043565">
    <property type="term" value="F:sequence-specific DNA binding"/>
    <property type="evidence" value="ECO:0007669"/>
    <property type="project" value="TreeGrafter"/>
</dbReference>
<comment type="similarity">
    <text evidence="1">Belongs to the EFG1/PHD1/stuA family.</text>
</comment>
<dbReference type="OrthoDB" id="5407653at2759"/>
<dbReference type="PANTHER" id="PTHR47792">
    <property type="entry name" value="PROTEIN SOK2-RELATED"/>
    <property type="match status" value="1"/>
</dbReference>
<evidence type="ECO:0000256" key="3">
    <source>
        <dbReference type="ARBA" id="ARBA00023125"/>
    </source>
</evidence>
<evidence type="ECO:0000259" key="6">
    <source>
        <dbReference type="PROSITE" id="PS51299"/>
    </source>
</evidence>
<dbReference type="SMART" id="SM01252">
    <property type="entry name" value="KilA-N"/>
    <property type="match status" value="1"/>
</dbReference>
<evidence type="ECO:0000313" key="8">
    <source>
        <dbReference type="Proteomes" id="UP000654370"/>
    </source>
</evidence>